<evidence type="ECO:0000256" key="1">
    <source>
        <dbReference type="SAM" id="MobiDB-lite"/>
    </source>
</evidence>
<protein>
    <submittedName>
        <fullName evidence="2">Uncharacterized protein</fullName>
    </submittedName>
</protein>
<accession>A0AAE0XY08</accession>
<comment type="caution">
    <text evidence="2">The sequence shown here is derived from an EMBL/GenBank/DDBJ whole genome shotgun (WGS) entry which is preliminary data.</text>
</comment>
<evidence type="ECO:0000313" key="3">
    <source>
        <dbReference type="Proteomes" id="UP001283361"/>
    </source>
</evidence>
<name>A0AAE0XY08_9GAST</name>
<organism evidence="2 3">
    <name type="scientific">Elysia crispata</name>
    <name type="common">lettuce slug</name>
    <dbReference type="NCBI Taxonomy" id="231223"/>
    <lineage>
        <taxon>Eukaryota</taxon>
        <taxon>Metazoa</taxon>
        <taxon>Spiralia</taxon>
        <taxon>Lophotrochozoa</taxon>
        <taxon>Mollusca</taxon>
        <taxon>Gastropoda</taxon>
        <taxon>Heterobranchia</taxon>
        <taxon>Euthyneura</taxon>
        <taxon>Panpulmonata</taxon>
        <taxon>Sacoglossa</taxon>
        <taxon>Placobranchoidea</taxon>
        <taxon>Plakobranchidae</taxon>
        <taxon>Elysia</taxon>
    </lineage>
</organism>
<proteinExistence type="predicted"/>
<dbReference type="Proteomes" id="UP001283361">
    <property type="component" value="Unassembled WGS sequence"/>
</dbReference>
<reference evidence="2" key="1">
    <citation type="journal article" date="2023" name="G3 (Bethesda)">
        <title>A reference genome for the long-term kleptoplast-retaining sea slug Elysia crispata morphotype clarki.</title>
        <authorList>
            <person name="Eastman K.E."/>
            <person name="Pendleton A.L."/>
            <person name="Shaikh M.A."/>
            <person name="Suttiyut T."/>
            <person name="Ogas R."/>
            <person name="Tomko P."/>
            <person name="Gavelis G."/>
            <person name="Widhalm J.R."/>
            <person name="Wisecaver J.H."/>
        </authorList>
    </citation>
    <scope>NUCLEOTIDE SEQUENCE</scope>
    <source>
        <strain evidence="2">ECLA1</strain>
    </source>
</reference>
<feature type="region of interest" description="Disordered" evidence="1">
    <location>
        <begin position="64"/>
        <end position="84"/>
    </location>
</feature>
<dbReference type="EMBL" id="JAWDGP010007329">
    <property type="protein sequence ID" value="KAK3725671.1"/>
    <property type="molecule type" value="Genomic_DNA"/>
</dbReference>
<gene>
    <name evidence="2" type="ORF">RRG08_043088</name>
</gene>
<sequence>MTAQSCRTHLVTRLRGEVCGNLTPTTQVGDGAVSVSLPLPPSLQYFFLRNEVIIVTLQEIESEPVASRDRSRDFPSASTTFTTF</sequence>
<keyword evidence="3" id="KW-1185">Reference proteome</keyword>
<dbReference type="AlphaFoldDB" id="A0AAE0XY08"/>
<evidence type="ECO:0000313" key="2">
    <source>
        <dbReference type="EMBL" id="KAK3725671.1"/>
    </source>
</evidence>